<proteinExistence type="predicted"/>
<feature type="non-terminal residue" evidence="1">
    <location>
        <position position="1"/>
    </location>
</feature>
<name>A0A3B0SHX6_9ZZZZ</name>
<organism evidence="1">
    <name type="scientific">hydrothermal vent metagenome</name>
    <dbReference type="NCBI Taxonomy" id="652676"/>
    <lineage>
        <taxon>unclassified sequences</taxon>
        <taxon>metagenomes</taxon>
        <taxon>ecological metagenomes</taxon>
    </lineage>
</organism>
<dbReference type="EMBL" id="UOEK01000086">
    <property type="protein sequence ID" value="VAV95903.1"/>
    <property type="molecule type" value="Genomic_DNA"/>
</dbReference>
<protein>
    <recommendedName>
        <fullName evidence="2">ParB/Sulfiredoxin domain-containing protein</fullName>
    </recommendedName>
</protein>
<evidence type="ECO:0008006" key="2">
    <source>
        <dbReference type="Google" id="ProtNLM"/>
    </source>
</evidence>
<sequence>TQNGLAALGLDAWRGVANFGSCAVGKGPVYGQSRYAASCATGRIAVQAEIAIATTAGAAAVLAPLKFATFTTAAVSGSVGVGTSSAATQQLYTGEINLEQVIQDVAITIVTAGLVVGGSRAVGAARNYFRPVTTIGDRLAPYQATTAPRTTTTPGTAPTVTEPMIREAMVDVPLQTQQGAVSLPRVQSAVDQLAAGSPAPPILVDGSIIVDGNHRYIAGQIMGETPAILPWPGGVPDRVTPSWKQVVDLVDWPG</sequence>
<accession>A0A3B0SHX6</accession>
<dbReference type="AlphaFoldDB" id="A0A3B0SHX6"/>
<reference evidence="1" key="1">
    <citation type="submission" date="2018-06" db="EMBL/GenBank/DDBJ databases">
        <authorList>
            <person name="Zhirakovskaya E."/>
        </authorList>
    </citation>
    <scope>NUCLEOTIDE SEQUENCE</scope>
</reference>
<gene>
    <name evidence="1" type="ORF">MNBD_ACTINO02-1315</name>
</gene>
<evidence type="ECO:0000313" key="1">
    <source>
        <dbReference type="EMBL" id="VAV95903.1"/>
    </source>
</evidence>